<evidence type="ECO:0000313" key="4">
    <source>
        <dbReference type="Proteomes" id="UP000658690"/>
    </source>
</evidence>
<keyword evidence="2" id="KW-0472">Membrane</keyword>
<keyword evidence="4" id="KW-1185">Reference proteome</keyword>
<evidence type="ECO:0000256" key="1">
    <source>
        <dbReference type="SAM" id="MobiDB-lite"/>
    </source>
</evidence>
<dbReference type="EMBL" id="WHOC01000019">
    <property type="protein sequence ID" value="NOU85197.1"/>
    <property type="molecule type" value="Genomic_DNA"/>
</dbReference>
<reference evidence="3 4" key="1">
    <citation type="submission" date="2019-10" db="EMBL/GenBank/DDBJ databases">
        <title>Description of Paenibacillus choica sp. nov.</title>
        <authorList>
            <person name="Carlier A."/>
            <person name="Qi S."/>
        </authorList>
    </citation>
    <scope>NUCLEOTIDE SEQUENCE [LARGE SCALE GENOMIC DNA]</scope>
    <source>
        <strain evidence="3 4">LMG 31460</strain>
    </source>
</reference>
<comment type="caution">
    <text evidence="3">The sequence shown here is derived from an EMBL/GenBank/DDBJ whole genome shotgun (WGS) entry which is preliminary data.</text>
</comment>
<proteinExistence type="predicted"/>
<gene>
    <name evidence="3" type="ORF">GC102_05295</name>
</gene>
<keyword evidence="2" id="KW-0812">Transmembrane</keyword>
<dbReference type="Proteomes" id="UP000658690">
    <property type="component" value="Unassembled WGS sequence"/>
</dbReference>
<dbReference type="RefSeq" id="WP_171688491.1">
    <property type="nucleotide sequence ID" value="NZ_WHOC01000019.1"/>
</dbReference>
<protein>
    <submittedName>
        <fullName evidence="3">Uncharacterized protein</fullName>
    </submittedName>
</protein>
<evidence type="ECO:0000313" key="3">
    <source>
        <dbReference type="EMBL" id="NOU85197.1"/>
    </source>
</evidence>
<keyword evidence="2" id="KW-1133">Transmembrane helix</keyword>
<accession>A0ABX1YVZ4</accession>
<organism evidence="3 4">
    <name type="scientific">Paenibacillus germinis</name>
    <dbReference type="NCBI Taxonomy" id="2654979"/>
    <lineage>
        <taxon>Bacteria</taxon>
        <taxon>Bacillati</taxon>
        <taxon>Bacillota</taxon>
        <taxon>Bacilli</taxon>
        <taxon>Bacillales</taxon>
        <taxon>Paenibacillaceae</taxon>
        <taxon>Paenibacillus</taxon>
    </lineage>
</organism>
<feature type="transmembrane region" description="Helical" evidence="2">
    <location>
        <begin position="7"/>
        <end position="25"/>
    </location>
</feature>
<feature type="region of interest" description="Disordered" evidence="1">
    <location>
        <begin position="31"/>
        <end position="78"/>
    </location>
</feature>
<sequence>MGQLIEILLKNWYLVIIAFAFFYQIRNKGRRANQETKTRPGMPSFGEAPNGATRPVEAKKSGQKGIGSTLQSGRVQDEYGRSITAKAVSTMPNQKASPFSSPTQIINDSSSVYADAISTPNPFPEQPNQEQLLQGIVWAEILGPPRSKKPYRR</sequence>
<evidence type="ECO:0000256" key="2">
    <source>
        <dbReference type="SAM" id="Phobius"/>
    </source>
</evidence>
<name>A0ABX1YVZ4_9BACL</name>